<evidence type="ECO:0000256" key="1">
    <source>
        <dbReference type="SAM" id="SignalP"/>
    </source>
</evidence>
<dbReference type="Proteomes" id="UP000196531">
    <property type="component" value="Unassembled WGS sequence"/>
</dbReference>
<evidence type="ECO:0000313" key="3">
    <source>
        <dbReference type="Proteomes" id="UP000196531"/>
    </source>
</evidence>
<dbReference type="SUPFAM" id="SSF50494">
    <property type="entry name" value="Trypsin-like serine proteases"/>
    <property type="match status" value="1"/>
</dbReference>
<proteinExistence type="predicted"/>
<feature type="signal peptide" evidence="1">
    <location>
        <begin position="1"/>
        <end position="20"/>
    </location>
</feature>
<evidence type="ECO:0008006" key="4">
    <source>
        <dbReference type="Google" id="ProtNLM"/>
    </source>
</evidence>
<sequence length="279" mass="30385">MKSVLKILLLVSFVIGTVQAERHPTDDRLVKGPNSPRFLDAVGRLKGVHSVTGNINWCGASLVAFTPNQRSRVIVTSSHCLKANDITWSTTTKSGKVVKRKVIETIDRDGNFDYAFLLLESFVETEDVMPLIIDFESGNSVTGMVNSYKADVHVAGYSADIEVGKGGTVLTYDTTYDYLMSVEDSRRHLVGGISDGVTTYAGASGGAVILSFEDETNEINLGVQHVLGGIIKGGVSNDFTSSNGIQGSNNTRFVYYERFAFQLYDTLVKYNGAVEGIEW</sequence>
<dbReference type="EMBL" id="MAAO01000002">
    <property type="protein sequence ID" value="OUR99496.1"/>
    <property type="molecule type" value="Genomic_DNA"/>
</dbReference>
<evidence type="ECO:0000313" key="2">
    <source>
        <dbReference type="EMBL" id="OUR99496.1"/>
    </source>
</evidence>
<gene>
    <name evidence="2" type="ORF">A9Q84_00310</name>
</gene>
<organism evidence="2 3">
    <name type="scientific">Halobacteriovorax marinus</name>
    <dbReference type="NCBI Taxonomy" id="97084"/>
    <lineage>
        <taxon>Bacteria</taxon>
        <taxon>Pseudomonadati</taxon>
        <taxon>Bdellovibrionota</taxon>
        <taxon>Bacteriovoracia</taxon>
        <taxon>Bacteriovoracales</taxon>
        <taxon>Halobacteriovoraceae</taxon>
        <taxon>Halobacteriovorax</taxon>
    </lineage>
</organism>
<protein>
    <recommendedName>
        <fullName evidence="4">Peptidase S1 domain-containing protein</fullName>
    </recommendedName>
</protein>
<dbReference type="InterPro" id="IPR009003">
    <property type="entry name" value="Peptidase_S1_PA"/>
</dbReference>
<keyword evidence="1" id="KW-0732">Signal</keyword>
<dbReference type="AlphaFoldDB" id="A0A1Y5FFH4"/>
<reference evidence="3" key="1">
    <citation type="journal article" date="2017" name="Proc. Natl. Acad. Sci. U.S.A.">
        <title>Simulation of Deepwater Horizon oil plume reveals substrate specialization within a complex community of hydrocarbon-degraders.</title>
        <authorList>
            <person name="Hu P."/>
            <person name="Dubinsky E.A."/>
            <person name="Probst A.J."/>
            <person name="Wang J."/>
            <person name="Sieber C.M.K."/>
            <person name="Tom L.M."/>
            <person name="Gardinali P."/>
            <person name="Banfield J.F."/>
            <person name="Atlas R.M."/>
            <person name="Andersen G.L."/>
        </authorList>
    </citation>
    <scope>NUCLEOTIDE SEQUENCE [LARGE SCALE GENOMIC DNA]</scope>
</reference>
<feature type="chain" id="PRO_5012938277" description="Peptidase S1 domain-containing protein" evidence="1">
    <location>
        <begin position="21"/>
        <end position="279"/>
    </location>
</feature>
<accession>A0A1Y5FFH4</accession>
<comment type="caution">
    <text evidence="2">The sequence shown here is derived from an EMBL/GenBank/DDBJ whole genome shotgun (WGS) entry which is preliminary data.</text>
</comment>
<name>A0A1Y5FFH4_9BACT</name>